<protein>
    <recommendedName>
        <fullName evidence="2">histidine kinase</fullName>
        <ecNumber evidence="2">2.7.13.3</ecNumber>
    </recommendedName>
</protein>
<keyword evidence="3" id="KW-0597">Phosphoprotein</keyword>
<evidence type="ECO:0000256" key="5">
    <source>
        <dbReference type="ARBA" id="ARBA00022777"/>
    </source>
</evidence>
<dbReference type="RefSeq" id="WP_255187432.1">
    <property type="nucleotide sequence ID" value="NZ_CP113517.1"/>
</dbReference>
<keyword evidence="5" id="KW-0418">Kinase</keyword>
<evidence type="ECO:0000256" key="3">
    <source>
        <dbReference type="ARBA" id="ARBA00022553"/>
    </source>
</evidence>
<dbReference type="InterPro" id="IPR052162">
    <property type="entry name" value="Sensor_kinase/Photoreceptor"/>
</dbReference>
<dbReference type="Pfam" id="PF11845">
    <property type="entry name" value="Tll0287-like"/>
    <property type="match status" value="1"/>
</dbReference>
<evidence type="ECO:0000313" key="9">
    <source>
        <dbReference type="Proteomes" id="UP001162780"/>
    </source>
</evidence>
<keyword evidence="6" id="KW-0472">Membrane</keyword>
<keyword evidence="6" id="KW-1133">Transmembrane helix</keyword>
<sequence length="491" mass="55059">MKELRHLKLSTFAAVFAWSALLAGFCHYDISLARQHTEALARKEARANFDKDLAFRLWATSHGGVYVPIDSRTPPNPALAQIPERDIQTPSGRKLTLMNPAYMLRQLMEDFGELYGIRGKITSFKLMNPINAPDAWEAEAMHQFERGAKEVFEFANIDGEPYLRLMAAMLVQQGCLKCHGSQGYKLGEVRGGVGVSIPMRPYWQELDEQIHKKIAMYGAIWLIGLAAIISWSLLSKRRLLEKDRITAQIGQQHAAIERANAELTHFANISAHHLMEPARRLLSYAQRLRTRLGSRIQEDEDALLSLEYIEKGAARMRDLLRDIERYLAASTARGPMQLNDPGAALTEARRRLAKLIADNKVELDVTALPPVYLDLPRLADLFEILLNNAIIHARLDVPPRVRIAAQAEKSAVRIVIEDNGPGIEPEYRRRVFGVFEQLKPNPLAGTGIGLAIVERIVNSRNGKIWIESSDMGGIAVIFDLPTGVLNNDVRD</sequence>
<evidence type="ECO:0000259" key="7">
    <source>
        <dbReference type="PROSITE" id="PS50109"/>
    </source>
</evidence>
<comment type="catalytic activity">
    <reaction evidence="1">
        <text>ATP + protein L-histidine = ADP + protein N-phospho-L-histidine.</text>
        <dbReference type="EC" id="2.7.13.3"/>
    </reaction>
</comment>
<evidence type="ECO:0000313" key="8">
    <source>
        <dbReference type="EMBL" id="WAR46523.1"/>
    </source>
</evidence>
<evidence type="ECO:0000256" key="6">
    <source>
        <dbReference type="SAM" id="Phobius"/>
    </source>
</evidence>
<keyword evidence="9" id="KW-1185">Reference proteome</keyword>
<reference evidence="8" key="1">
    <citation type="submission" date="2022-11" db="EMBL/GenBank/DDBJ databases">
        <title>Methylomonas rapida sp. nov., Carotenoid-Producing Obligate Methanotrophs with High Growth Characteristics and Biotechnological Potential.</title>
        <authorList>
            <person name="Tikhonova E.N."/>
            <person name="Suleimanov R.Z."/>
            <person name="Miroshnikov K."/>
            <person name="Oshkin I.Y."/>
            <person name="Belova S.E."/>
            <person name="Danilova O.V."/>
            <person name="Ashikhmin A."/>
            <person name="Konopkin A."/>
            <person name="But S.Y."/>
            <person name="Khmelenina V.N."/>
            <person name="Kuznetsov N."/>
            <person name="Pimenov N.V."/>
            <person name="Dedysh S.N."/>
        </authorList>
    </citation>
    <scope>NUCLEOTIDE SEQUENCE</scope>
    <source>
        <strain evidence="8">MP1</strain>
    </source>
</reference>
<keyword evidence="4" id="KW-0808">Transferase</keyword>
<dbReference type="Pfam" id="PF02518">
    <property type="entry name" value="HATPase_c"/>
    <property type="match status" value="1"/>
</dbReference>
<dbReference type="EC" id="2.7.13.3" evidence="2"/>
<proteinExistence type="predicted"/>
<dbReference type="InterPro" id="IPR003594">
    <property type="entry name" value="HATPase_dom"/>
</dbReference>
<evidence type="ECO:0000256" key="4">
    <source>
        <dbReference type="ARBA" id="ARBA00022679"/>
    </source>
</evidence>
<dbReference type="PROSITE" id="PS50109">
    <property type="entry name" value="HIS_KIN"/>
    <property type="match status" value="1"/>
</dbReference>
<dbReference type="PANTHER" id="PTHR43304">
    <property type="entry name" value="PHYTOCHROME-LIKE PROTEIN CPH1"/>
    <property type="match status" value="1"/>
</dbReference>
<gene>
    <name evidence="8" type="ORF">NM686_008405</name>
</gene>
<dbReference type="EMBL" id="CP113517">
    <property type="protein sequence ID" value="WAR46523.1"/>
    <property type="molecule type" value="Genomic_DNA"/>
</dbReference>
<feature type="transmembrane region" description="Helical" evidence="6">
    <location>
        <begin position="214"/>
        <end position="234"/>
    </location>
</feature>
<accession>A0ABY7GPT2</accession>
<evidence type="ECO:0000256" key="2">
    <source>
        <dbReference type="ARBA" id="ARBA00012438"/>
    </source>
</evidence>
<dbReference type="Proteomes" id="UP001162780">
    <property type="component" value="Chromosome"/>
</dbReference>
<dbReference type="PRINTS" id="PR00344">
    <property type="entry name" value="BCTRLSENSOR"/>
</dbReference>
<keyword evidence="6" id="KW-0812">Transmembrane</keyword>
<dbReference type="SMART" id="SM00387">
    <property type="entry name" value="HATPase_c"/>
    <property type="match status" value="1"/>
</dbReference>
<dbReference type="InterPro" id="IPR036890">
    <property type="entry name" value="HATPase_C_sf"/>
</dbReference>
<dbReference type="InterPro" id="IPR004358">
    <property type="entry name" value="Sig_transdc_His_kin-like_C"/>
</dbReference>
<dbReference type="PANTHER" id="PTHR43304:SF1">
    <property type="entry name" value="PAC DOMAIN-CONTAINING PROTEIN"/>
    <property type="match status" value="1"/>
</dbReference>
<dbReference type="InterPro" id="IPR005467">
    <property type="entry name" value="His_kinase_dom"/>
</dbReference>
<organism evidence="8 9">
    <name type="scientific">Methylomonas rapida</name>
    <dbReference type="NCBI Taxonomy" id="2963939"/>
    <lineage>
        <taxon>Bacteria</taxon>
        <taxon>Pseudomonadati</taxon>
        <taxon>Pseudomonadota</taxon>
        <taxon>Gammaproteobacteria</taxon>
        <taxon>Methylococcales</taxon>
        <taxon>Methylococcaceae</taxon>
        <taxon>Methylomonas</taxon>
    </lineage>
</organism>
<dbReference type="Gene3D" id="3.30.450.290">
    <property type="match status" value="1"/>
</dbReference>
<feature type="domain" description="Histidine kinase" evidence="7">
    <location>
        <begin position="269"/>
        <end position="484"/>
    </location>
</feature>
<dbReference type="SUPFAM" id="SSF55874">
    <property type="entry name" value="ATPase domain of HSP90 chaperone/DNA topoisomerase II/histidine kinase"/>
    <property type="match status" value="1"/>
</dbReference>
<dbReference type="InterPro" id="IPR021796">
    <property type="entry name" value="Tll0287-like_dom"/>
</dbReference>
<name>A0ABY7GPT2_9GAMM</name>
<evidence type="ECO:0000256" key="1">
    <source>
        <dbReference type="ARBA" id="ARBA00000085"/>
    </source>
</evidence>
<dbReference type="Gene3D" id="3.30.565.10">
    <property type="entry name" value="Histidine kinase-like ATPase, C-terminal domain"/>
    <property type="match status" value="1"/>
</dbReference>